<organism evidence="3 4">
    <name type="scientific">Nocardia transvalensis</name>
    <dbReference type="NCBI Taxonomy" id="37333"/>
    <lineage>
        <taxon>Bacteria</taxon>
        <taxon>Bacillati</taxon>
        <taxon>Actinomycetota</taxon>
        <taxon>Actinomycetes</taxon>
        <taxon>Mycobacteriales</taxon>
        <taxon>Nocardiaceae</taxon>
        <taxon>Nocardia</taxon>
    </lineage>
</organism>
<evidence type="ECO:0000256" key="1">
    <source>
        <dbReference type="SAM" id="Phobius"/>
    </source>
</evidence>
<keyword evidence="4" id="KW-1185">Reference proteome</keyword>
<dbReference type="NCBIfam" id="NF047832">
    <property type="entry name" value="caspase_w_EACC1"/>
    <property type="match status" value="1"/>
</dbReference>
<dbReference type="InterPro" id="IPR011600">
    <property type="entry name" value="Pept_C14_caspase"/>
</dbReference>
<sequence>MTAAADRSPSRALLIGTSRYRNRALPDLPVIHNNLLDLRLLLTDADIGIFGESRCEVVHNPATQSALMAPLRAAADEALDVLLVYYAGHGLRHATRDRLYLAVGDTDPEGLPESAVAFEDVAEVLRGSSAKTKVLILDCCYSGLAIGTAMSTVIPAHDIEISGTTTLTSTAANKISHARPGRVHTEFTGVLLEVLRDGHPTPGTPLTVQALYGALRAEMSRRKLPKPKMATTDTSGELTLRREPGEGVTVALPQRPAERRLRKRLSVIGAVVSGVVVLAAAGILLLIPDKGAGSAGNCVWAVQAGFTEVVGRTEPSFDAAETFHIRKPAEQEQTFAGACESVKGERGDDTCGLSPREYRDDWVAVHDSHKGWVFEQCLVPRGPA</sequence>
<dbReference type="AlphaFoldDB" id="A0A7W9UHP1"/>
<proteinExistence type="predicted"/>
<dbReference type="RefSeq" id="WP_051161011.1">
    <property type="nucleotide sequence ID" value="NZ_JACHIT010000001.1"/>
</dbReference>
<dbReference type="GO" id="GO:0004197">
    <property type="term" value="F:cysteine-type endopeptidase activity"/>
    <property type="evidence" value="ECO:0007669"/>
    <property type="project" value="InterPro"/>
</dbReference>
<evidence type="ECO:0000259" key="2">
    <source>
        <dbReference type="Pfam" id="PF00656"/>
    </source>
</evidence>
<dbReference type="InterPro" id="IPR029030">
    <property type="entry name" value="Caspase-like_dom_sf"/>
</dbReference>
<dbReference type="EMBL" id="JACHIT010000001">
    <property type="protein sequence ID" value="MBB5912915.1"/>
    <property type="molecule type" value="Genomic_DNA"/>
</dbReference>
<reference evidence="3 4" key="1">
    <citation type="submission" date="2020-08" db="EMBL/GenBank/DDBJ databases">
        <title>Sequencing the genomes of 1000 actinobacteria strains.</title>
        <authorList>
            <person name="Klenk H.-P."/>
        </authorList>
    </citation>
    <scope>NUCLEOTIDE SEQUENCE [LARGE SCALE GENOMIC DNA]</scope>
    <source>
        <strain evidence="3 4">DSM 43582</strain>
    </source>
</reference>
<dbReference type="GO" id="GO:0006508">
    <property type="term" value="P:proteolysis"/>
    <property type="evidence" value="ECO:0007669"/>
    <property type="project" value="InterPro"/>
</dbReference>
<feature type="domain" description="Peptidase C14 caspase" evidence="2">
    <location>
        <begin position="11"/>
        <end position="222"/>
    </location>
</feature>
<keyword evidence="1" id="KW-0472">Membrane</keyword>
<dbReference type="Gene3D" id="3.40.50.1460">
    <property type="match status" value="1"/>
</dbReference>
<dbReference type="Pfam" id="PF00656">
    <property type="entry name" value="Peptidase_C14"/>
    <property type="match status" value="1"/>
</dbReference>
<accession>A0A7W9UHP1</accession>
<gene>
    <name evidence="3" type="ORF">BJY24_001782</name>
</gene>
<feature type="transmembrane region" description="Helical" evidence="1">
    <location>
        <begin position="265"/>
        <end position="287"/>
    </location>
</feature>
<keyword evidence="1" id="KW-0812">Transmembrane</keyword>
<dbReference type="SUPFAM" id="SSF52129">
    <property type="entry name" value="Caspase-like"/>
    <property type="match status" value="1"/>
</dbReference>
<evidence type="ECO:0000313" key="3">
    <source>
        <dbReference type="EMBL" id="MBB5912915.1"/>
    </source>
</evidence>
<comment type="caution">
    <text evidence="3">The sequence shown here is derived from an EMBL/GenBank/DDBJ whole genome shotgun (WGS) entry which is preliminary data.</text>
</comment>
<dbReference type="Proteomes" id="UP000540412">
    <property type="component" value="Unassembled WGS sequence"/>
</dbReference>
<protein>
    <recommendedName>
        <fullName evidence="2">Peptidase C14 caspase domain-containing protein</fullName>
    </recommendedName>
</protein>
<keyword evidence="1" id="KW-1133">Transmembrane helix</keyword>
<name>A0A7W9UHP1_9NOCA</name>
<evidence type="ECO:0000313" key="4">
    <source>
        <dbReference type="Proteomes" id="UP000540412"/>
    </source>
</evidence>